<dbReference type="Proteomes" id="UP000800200">
    <property type="component" value="Unassembled WGS sequence"/>
</dbReference>
<dbReference type="EMBL" id="ML994616">
    <property type="protein sequence ID" value="KAF2192046.1"/>
    <property type="molecule type" value="Genomic_DNA"/>
</dbReference>
<dbReference type="AlphaFoldDB" id="A0A6A6EQ58"/>
<evidence type="ECO:0000313" key="2">
    <source>
        <dbReference type="Proteomes" id="UP000800200"/>
    </source>
</evidence>
<organism evidence="1 2">
    <name type="scientific">Zopfia rhizophila CBS 207.26</name>
    <dbReference type="NCBI Taxonomy" id="1314779"/>
    <lineage>
        <taxon>Eukaryota</taxon>
        <taxon>Fungi</taxon>
        <taxon>Dikarya</taxon>
        <taxon>Ascomycota</taxon>
        <taxon>Pezizomycotina</taxon>
        <taxon>Dothideomycetes</taxon>
        <taxon>Dothideomycetes incertae sedis</taxon>
        <taxon>Zopfiaceae</taxon>
        <taxon>Zopfia</taxon>
    </lineage>
</organism>
<accession>A0A6A6EQ58</accession>
<sequence>MEEHAPPEACHLIPMSSNAQVNNVLTKIDTKVKKLKTDGITLGDQEILRKDRLNLVWGEPSEVPESQGGQATKWRRGRARRAYTEIHKASEHLFLAVILAIPPTECAKTSFDNVLEHLLRIENYEPYRLNLSPATKRFFETIAAEHGFSGASSYLSFMQALFPQSEEPRQIQFAYSSIPLDNIEKLFEIMRKGIETSQQWTSERERGERASSFVTALIPTGEKDCCFTVNIGREDMMRGLRPLGLTQLKL</sequence>
<name>A0A6A6EQ58_9PEZI</name>
<keyword evidence="2" id="KW-1185">Reference proteome</keyword>
<reference evidence="1" key="1">
    <citation type="journal article" date="2020" name="Stud. Mycol.">
        <title>101 Dothideomycetes genomes: a test case for predicting lifestyles and emergence of pathogens.</title>
        <authorList>
            <person name="Haridas S."/>
            <person name="Albert R."/>
            <person name="Binder M."/>
            <person name="Bloem J."/>
            <person name="Labutti K."/>
            <person name="Salamov A."/>
            <person name="Andreopoulos B."/>
            <person name="Baker S."/>
            <person name="Barry K."/>
            <person name="Bills G."/>
            <person name="Bluhm B."/>
            <person name="Cannon C."/>
            <person name="Castanera R."/>
            <person name="Culley D."/>
            <person name="Daum C."/>
            <person name="Ezra D."/>
            <person name="Gonzalez J."/>
            <person name="Henrissat B."/>
            <person name="Kuo A."/>
            <person name="Liang C."/>
            <person name="Lipzen A."/>
            <person name="Lutzoni F."/>
            <person name="Magnuson J."/>
            <person name="Mondo S."/>
            <person name="Nolan M."/>
            <person name="Ohm R."/>
            <person name="Pangilinan J."/>
            <person name="Park H.-J."/>
            <person name="Ramirez L."/>
            <person name="Alfaro M."/>
            <person name="Sun H."/>
            <person name="Tritt A."/>
            <person name="Yoshinaga Y."/>
            <person name="Zwiers L.-H."/>
            <person name="Turgeon B."/>
            <person name="Goodwin S."/>
            <person name="Spatafora J."/>
            <person name="Crous P."/>
            <person name="Grigoriev I."/>
        </authorList>
    </citation>
    <scope>NUCLEOTIDE SEQUENCE</scope>
    <source>
        <strain evidence="1">CBS 207.26</strain>
    </source>
</reference>
<proteinExistence type="predicted"/>
<gene>
    <name evidence="1" type="ORF">K469DRAFT_622026</name>
</gene>
<protein>
    <submittedName>
        <fullName evidence="1">Uncharacterized protein</fullName>
    </submittedName>
</protein>
<evidence type="ECO:0000313" key="1">
    <source>
        <dbReference type="EMBL" id="KAF2192046.1"/>
    </source>
</evidence>
<dbReference type="OrthoDB" id="3705674at2759"/>